<evidence type="ECO:0000256" key="1">
    <source>
        <dbReference type="ARBA" id="ARBA00009114"/>
    </source>
</evidence>
<dbReference type="NCBIfam" id="TIGR03688">
    <property type="entry name" value="depupylase_Dop"/>
    <property type="match status" value="1"/>
</dbReference>
<dbReference type="RefSeq" id="WP_109276030.1">
    <property type="nucleotide sequence ID" value="NZ_QFKX01000004.1"/>
</dbReference>
<evidence type="ECO:0000256" key="2">
    <source>
        <dbReference type="PIRSR" id="PIRSR018077-1"/>
    </source>
</evidence>
<gene>
    <name evidence="4" type="ORF">DEO23_10695</name>
</gene>
<evidence type="ECO:0000256" key="3">
    <source>
        <dbReference type="SAM" id="MobiDB-lite"/>
    </source>
</evidence>
<dbReference type="GO" id="GO:0008233">
    <property type="term" value="F:peptidase activity"/>
    <property type="evidence" value="ECO:0007669"/>
    <property type="project" value="InterPro"/>
</dbReference>
<feature type="active site" description="Proton acceptor" evidence="2">
    <location>
        <position position="149"/>
    </location>
</feature>
<dbReference type="GO" id="GO:0000502">
    <property type="term" value="C:proteasome complex"/>
    <property type="evidence" value="ECO:0007669"/>
    <property type="project" value="UniProtKB-KW"/>
</dbReference>
<evidence type="ECO:0000313" key="4">
    <source>
        <dbReference type="EMBL" id="PWH05674.1"/>
    </source>
</evidence>
<dbReference type="EMBL" id="QFKX01000004">
    <property type="protein sequence ID" value="PWH05674.1"/>
    <property type="molecule type" value="Genomic_DNA"/>
</dbReference>
<dbReference type="OrthoDB" id="9760627at2"/>
<keyword evidence="5" id="KW-1185">Reference proteome</keyword>
<dbReference type="InterPro" id="IPR022366">
    <property type="entry name" value="Pup_deamidase"/>
</dbReference>
<dbReference type="GO" id="GO:0070490">
    <property type="term" value="P:protein pupylation"/>
    <property type="evidence" value="ECO:0007669"/>
    <property type="project" value="TreeGrafter"/>
</dbReference>
<reference evidence="4 5" key="1">
    <citation type="submission" date="2018-05" db="EMBL/GenBank/DDBJ databases">
        <title>Brachybacterium sp. M1HQ-2T, whole genome shotgun sequence.</title>
        <authorList>
            <person name="Tuo L."/>
        </authorList>
    </citation>
    <scope>NUCLEOTIDE SEQUENCE [LARGE SCALE GENOMIC DNA]</scope>
    <source>
        <strain evidence="4 5">M1HQ-2</strain>
    </source>
</reference>
<sequence>MSDQAPDARRGLVTERVMGIETEFGILDAALDARTGEASSSIALSHLVVGAYGLLHPAEGTRGRRVRWDYGDESPLRDARGFEIRRAAAHPTQLTDQVHDAHLPSIDMDMPLQAPEIAPEGSDAEVLAWAARRSIGNTVLSNGARLYVDHAHPEYSSPEVTSAREAVLQDRAGEVVAQRAMELLAAADGVPEVALYKNNTDGKGASYGTHENYLLARDVPFERVVQALLPFFATRQILVGAGRVGLGTRGTEPGFQISSRADFFEEKVGLETTLDRPIVNTRDEPHADAERHRRLHVIIGDANLLETSTFLKMGMTSLVLAALEAEQESGARILPVLELADPVQALRDISHDPTLTRTVPLADGRELTALQIQRAHLEAVSAHADRTDPETAEVLDLWSELLQALETEPARAADRIEWVAKHQLLESYRARAGLDWGDARLRAIDLQFGDLRPQRSLFTKLRSAGRVATLVSDQEVEEAVGTPPASTRAYLRGRLVRHHRGEVASTGWDVITLAAEDGSTTRVRLADPRIGSRPWCEALGLDPEAALPDVLEALARAAADTATVPGPDADAGSAVGTDPSH</sequence>
<dbReference type="PANTHER" id="PTHR42307">
    <property type="entry name" value="PUP DEAMIDASE/DEPUPYLASE"/>
    <property type="match status" value="1"/>
</dbReference>
<comment type="similarity">
    <text evidence="1">Belongs to the Pup ligase/Pup deamidase family. Pup deamidase subfamily.</text>
</comment>
<dbReference type="GO" id="GO:0019941">
    <property type="term" value="P:modification-dependent protein catabolic process"/>
    <property type="evidence" value="ECO:0007669"/>
    <property type="project" value="InterPro"/>
</dbReference>
<proteinExistence type="inferred from homology"/>
<dbReference type="Proteomes" id="UP000245590">
    <property type="component" value="Unassembled WGS sequence"/>
</dbReference>
<evidence type="ECO:0000313" key="5">
    <source>
        <dbReference type="Proteomes" id="UP000245590"/>
    </source>
</evidence>
<protein>
    <submittedName>
        <fullName evidence="4">Proteasome accessory factor PafA2</fullName>
    </submittedName>
</protein>
<dbReference type="Pfam" id="PF03136">
    <property type="entry name" value="Pup_ligase"/>
    <property type="match status" value="1"/>
</dbReference>
<dbReference type="PIRSF" id="PIRSF018077">
    <property type="entry name" value="UCP018077"/>
    <property type="match status" value="1"/>
</dbReference>
<dbReference type="PANTHER" id="PTHR42307:SF2">
    <property type="entry name" value="PUP DEAMIDASE_DEPUPYLASE"/>
    <property type="match status" value="1"/>
</dbReference>
<feature type="region of interest" description="Disordered" evidence="3">
    <location>
        <begin position="562"/>
        <end position="581"/>
    </location>
</feature>
<accession>A0A2U2RIR3</accession>
<dbReference type="AlphaFoldDB" id="A0A2U2RIR3"/>
<comment type="caution">
    <text evidence="4">The sequence shown here is derived from an EMBL/GenBank/DDBJ whole genome shotgun (WGS) entry which is preliminary data.</text>
</comment>
<keyword evidence="4" id="KW-0647">Proteasome</keyword>
<dbReference type="GO" id="GO:0010498">
    <property type="term" value="P:proteasomal protein catabolic process"/>
    <property type="evidence" value="ECO:0007669"/>
    <property type="project" value="InterPro"/>
</dbReference>
<dbReference type="GO" id="GO:0005524">
    <property type="term" value="F:ATP binding"/>
    <property type="evidence" value="ECO:0007669"/>
    <property type="project" value="TreeGrafter"/>
</dbReference>
<dbReference type="GO" id="GO:0016811">
    <property type="term" value="F:hydrolase activity, acting on carbon-nitrogen (but not peptide) bonds, in linear amides"/>
    <property type="evidence" value="ECO:0007669"/>
    <property type="project" value="InterPro"/>
</dbReference>
<name>A0A2U2RIR3_9MICO</name>
<dbReference type="InterPro" id="IPR004347">
    <property type="entry name" value="Pup_ligase/deamidase"/>
</dbReference>
<organism evidence="4 5">
    <name type="scientific">Brachybacterium endophyticum</name>
    <dbReference type="NCBI Taxonomy" id="2182385"/>
    <lineage>
        <taxon>Bacteria</taxon>
        <taxon>Bacillati</taxon>
        <taxon>Actinomycetota</taxon>
        <taxon>Actinomycetes</taxon>
        <taxon>Micrococcales</taxon>
        <taxon>Dermabacteraceae</taxon>
        <taxon>Brachybacterium</taxon>
    </lineage>
</organism>